<accession>A0A834GGC6</accession>
<name>A0A834GGC6_RHOSS</name>
<reference evidence="2" key="1">
    <citation type="submission" date="2019-11" db="EMBL/GenBank/DDBJ databases">
        <authorList>
            <person name="Liu Y."/>
            <person name="Hou J."/>
            <person name="Li T.-Q."/>
            <person name="Guan C.-H."/>
            <person name="Wu X."/>
            <person name="Wu H.-Z."/>
            <person name="Ling F."/>
            <person name="Zhang R."/>
            <person name="Shi X.-G."/>
            <person name="Ren J.-P."/>
            <person name="Chen E.-F."/>
            <person name="Sun J.-M."/>
        </authorList>
    </citation>
    <scope>NUCLEOTIDE SEQUENCE</scope>
    <source>
        <strain evidence="2">Adult_tree_wgs_1</strain>
        <tissue evidence="2">Leaves</tissue>
    </source>
</reference>
<evidence type="ECO:0000313" key="3">
    <source>
        <dbReference type="Proteomes" id="UP000626092"/>
    </source>
</evidence>
<dbReference type="Proteomes" id="UP000626092">
    <property type="component" value="Unassembled WGS sequence"/>
</dbReference>
<evidence type="ECO:0000313" key="2">
    <source>
        <dbReference type="EMBL" id="KAF7131517.1"/>
    </source>
</evidence>
<dbReference type="EMBL" id="WJXA01000009">
    <property type="protein sequence ID" value="KAF7131517.1"/>
    <property type="molecule type" value="Genomic_DNA"/>
</dbReference>
<protein>
    <submittedName>
        <fullName evidence="2">Uncharacterized protein</fullName>
    </submittedName>
</protein>
<sequence length="101" mass="11709">MIEDFFNRGVDVRQGVKEEIRLCEDLIGLRPSSSIRTTFESTTTHEYLSHLEMKLEAQNETIEKLLQANKQQQMVNVNMMEFLIEKGYTRHIGSVETSSND</sequence>
<proteinExistence type="predicted"/>
<dbReference type="AlphaFoldDB" id="A0A834GGC6"/>
<gene>
    <name evidence="2" type="ORF">RHSIM_Rhsim09G0044000</name>
</gene>
<comment type="caution">
    <text evidence="2">The sequence shown here is derived from an EMBL/GenBank/DDBJ whole genome shotgun (WGS) entry which is preliminary data.</text>
</comment>
<dbReference type="OrthoDB" id="1636814at2759"/>
<feature type="coiled-coil region" evidence="1">
    <location>
        <begin position="48"/>
        <end position="75"/>
    </location>
</feature>
<keyword evidence="1" id="KW-0175">Coiled coil</keyword>
<evidence type="ECO:0000256" key="1">
    <source>
        <dbReference type="SAM" id="Coils"/>
    </source>
</evidence>
<organism evidence="2 3">
    <name type="scientific">Rhododendron simsii</name>
    <name type="common">Sims's rhododendron</name>
    <dbReference type="NCBI Taxonomy" id="118357"/>
    <lineage>
        <taxon>Eukaryota</taxon>
        <taxon>Viridiplantae</taxon>
        <taxon>Streptophyta</taxon>
        <taxon>Embryophyta</taxon>
        <taxon>Tracheophyta</taxon>
        <taxon>Spermatophyta</taxon>
        <taxon>Magnoliopsida</taxon>
        <taxon>eudicotyledons</taxon>
        <taxon>Gunneridae</taxon>
        <taxon>Pentapetalae</taxon>
        <taxon>asterids</taxon>
        <taxon>Ericales</taxon>
        <taxon>Ericaceae</taxon>
        <taxon>Ericoideae</taxon>
        <taxon>Rhodoreae</taxon>
        <taxon>Rhododendron</taxon>
    </lineage>
</organism>
<keyword evidence="3" id="KW-1185">Reference proteome</keyword>